<dbReference type="OrthoDB" id="948749at2"/>
<keyword evidence="1" id="KW-0472">Membrane</keyword>
<feature type="transmembrane region" description="Helical" evidence="1">
    <location>
        <begin position="76"/>
        <end position="99"/>
    </location>
</feature>
<dbReference type="KEGG" id="hhy:Halhy_0996"/>
<protein>
    <submittedName>
        <fullName evidence="2">Uncharacterized protein</fullName>
    </submittedName>
</protein>
<keyword evidence="3" id="KW-1185">Reference proteome</keyword>
<name>F4KPA1_HALH1</name>
<evidence type="ECO:0000313" key="2">
    <source>
        <dbReference type="EMBL" id="AEE48895.1"/>
    </source>
</evidence>
<organism evidence="2 3">
    <name type="scientific">Haliscomenobacter hydrossis (strain ATCC 27775 / DSM 1100 / LMG 10767 / O)</name>
    <dbReference type="NCBI Taxonomy" id="760192"/>
    <lineage>
        <taxon>Bacteria</taxon>
        <taxon>Pseudomonadati</taxon>
        <taxon>Bacteroidota</taxon>
        <taxon>Saprospiria</taxon>
        <taxon>Saprospirales</taxon>
        <taxon>Haliscomenobacteraceae</taxon>
        <taxon>Haliscomenobacter</taxon>
    </lineage>
</organism>
<dbReference type="HOGENOM" id="CLU_1169363_0_0_10"/>
<feature type="transmembrane region" description="Helical" evidence="1">
    <location>
        <begin position="35"/>
        <end position="56"/>
    </location>
</feature>
<feature type="transmembrane region" description="Helical" evidence="1">
    <location>
        <begin position="209"/>
        <end position="231"/>
    </location>
</feature>
<dbReference type="STRING" id="760192.Halhy_0996"/>
<accession>F4KPA1</accession>
<dbReference type="RefSeq" id="WP_013763452.1">
    <property type="nucleotide sequence ID" value="NC_015510.1"/>
</dbReference>
<proteinExistence type="predicted"/>
<feature type="transmembrane region" description="Helical" evidence="1">
    <location>
        <begin position="6"/>
        <end position="23"/>
    </location>
</feature>
<dbReference type="Proteomes" id="UP000008461">
    <property type="component" value="Chromosome"/>
</dbReference>
<keyword evidence="1" id="KW-0812">Transmembrane</keyword>
<evidence type="ECO:0000313" key="3">
    <source>
        <dbReference type="Proteomes" id="UP000008461"/>
    </source>
</evidence>
<keyword evidence="1" id="KW-1133">Transmembrane helix</keyword>
<evidence type="ECO:0000256" key="1">
    <source>
        <dbReference type="SAM" id="Phobius"/>
    </source>
</evidence>
<feature type="transmembrane region" description="Helical" evidence="1">
    <location>
        <begin position="137"/>
        <end position="155"/>
    </location>
</feature>
<sequence length="237" mass="27580">MNLIIIARITVAATCLPIIIAALKRKDLNKPLRIFLMYCVLSLVVNVSEQFFLWYASKNYASLEVYFKYFDIQDTSFIGILYYVLDFIFLGWFYTLLLGKNHQGKVVHWISYLLLLVCVLNYLFIEGYKVYGKFNPAADAIFIFVLAAYYLFFLFKSNLSLPLYKNPYAWISLGLMIPHIIGIFLFMVGDVVHKENYYLFTTLSSLKNGFLIIGQILMAIGFWHAPFARFITLHDEK</sequence>
<dbReference type="AlphaFoldDB" id="F4KPA1"/>
<reference evidence="2 3" key="1">
    <citation type="journal article" date="2011" name="Stand. Genomic Sci.">
        <title>Complete genome sequence of Haliscomenobacter hydrossis type strain (O).</title>
        <authorList>
            <consortium name="US DOE Joint Genome Institute (JGI-PGF)"/>
            <person name="Daligault H."/>
            <person name="Lapidus A."/>
            <person name="Zeytun A."/>
            <person name="Nolan M."/>
            <person name="Lucas S."/>
            <person name="Del Rio T.G."/>
            <person name="Tice H."/>
            <person name="Cheng J.F."/>
            <person name="Tapia R."/>
            <person name="Han C."/>
            <person name="Goodwin L."/>
            <person name="Pitluck S."/>
            <person name="Liolios K."/>
            <person name="Pagani I."/>
            <person name="Ivanova N."/>
            <person name="Huntemann M."/>
            <person name="Mavromatis K."/>
            <person name="Mikhailova N."/>
            <person name="Pati A."/>
            <person name="Chen A."/>
            <person name="Palaniappan K."/>
            <person name="Land M."/>
            <person name="Hauser L."/>
            <person name="Brambilla E.M."/>
            <person name="Rohde M."/>
            <person name="Verbarg S."/>
            <person name="Goker M."/>
            <person name="Bristow J."/>
            <person name="Eisen J.A."/>
            <person name="Markowitz V."/>
            <person name="Hugenholtz P."/>
            <person name="Kyrpides N.C."/>
            <person name="Klenk H.P."/>
            <person name="Woyke T."/>
        </authorList>
    </citation>
    <scope>NUCLEOTIDE SEQUENCE [LARGE SCALE GENOMIC DNA]</scope>
    <source>
        <strain evidence="3">ATCC 27775 / DSM 1100 / LMG 10767 / O</strain>
    </source>
</reference>
<dbReference type="EMBL" id="CP002691">
    <property type="protein sequence ID" value="AEE48895.1"/>
    <property type="molecule type" value="Genomic_DNA"/>
</dbReference>
<gene>
    <name evidence="2" type="ordered locus">Halhy_0996</name>
</gene>
<feature type="transmembrane region" description="Helical" evidence="1">
    <location>
        <begin position="167"/>
        <end position="189"/>
    </location>
</feature>
<feature type="transmembrane region" description="Helical" evidence="1">
    <location>
        <begin position="106"/>
        <end position="125"/>
    </location>
</feature>
<reference key="2">
    <citation type="submission" date="2011-04" db="EMBL/GenBank/DDBJ databases">
        <title>Complete sequence of chromosome of Haliscomenobacter hydrossis DSM 1100.</title>
        <authorList>
            <consortium name="US DOE Joint Genome Institute (JGI-PGF)"/>
            <person name="Lucas S."/>
            <person name="Han J."/>
            <person name="Lapidus A."/>
            <person name="Bruce D."/>
            <person name="Goodwin L."/>
            <person name="Pitluck S."/>
            <person name="Peters L."/>
            <person name="Kyrpides N."/>
            <person name="Mavromatis K."/>
            <person name="Ivanova N."/>
            <person name="Ovchinnikova G."/>
            <person name="Pagani I."/>
            <person name="Daligault H."/>
            <person name="Detter J.C."/>
            <person name="Han C."/>
            <person name="Land M."/>
            <person name="Hauser L."/>
            <person name="Markowitz V."/>
            <person name="Cheng J.-F."/>
            <person name="Hugenholtz P."/>
            <person name="Woyke T."/>
            <person name="Wu D."/>
            <person name="Verbarg S."/>
            <person name="Frueling A."/>
            <person name="Brambilla E."/>
            <person name="Klenk H.-P."/>
            <person name="Eisen J.A."/>
        </authorList>
    </citation>
    <scope>NUCLEOTIDE SEQUENCE</scope>
    <source>
        <strain>DSM 1100</strain>
    </source>
</reference>